<dbReference type="Proteomes" id="UP000599109">
    <property type="component" value="Unassembled WGS sequence"/>
</dbReference>
<dbReference type="Pfam" id="PF11604">
    <property type="entry name" value="CusF_Ec"/>
    <property type="match status" value="1"/>
</dbReference>
<proteinExistence type="predicted"/>
<gene>
    <name evidence="2" type="ORF">JJ685_05790</name>
</gene>
<evidence type="ECO:0000256" key="1">
    <source>
        <dbReference type="SAM" id="SignalP"/>
    </source>
</evidence>
<name>A0A936YZB2_9BURK</name>
<dbReference type="AlphaFoldDB" id="A0A936YZB2"/>
<feature type="signal peptide" evidence="1">
    <location>
        <begin position="1"/>
        <end position="23"/>
    </location>
</feature>
<evidence type="ECO:0000313" key="3">
    <source>
        <dbReference type="Proteomes" id="UP000599109"/>
    </source>
</evidence>
<dbReference type="RefSeq" id="WP_201673242.1">
    <property type="nucleotide sequence ID" value="NZ_JAEQNE010000001.1"/>
</dbReference>
<dbReference type="InterPro" id="IPR021647">
    <property type="entry name" value="CusF_Ec"/>
</dbReference>
<feature type="chain" id="PRO_5036874781" evidence="1">
    <location>
        <begin position="24"/>
        <end position="106"/>
    </location>
</feature>
<comment type="caution">
    <text evidence="2">The sequence shown here is derived from an EMBL/GenBank/DDBJ whole genome shotgun (WGS) entry which is preliminary data.</text>
</comment>
<dbReference type="Gene3D" id="2.40.50.320">
    <property type="entry name" value="Copper binding periplasmic protein CusF"/>
    <property type="match status" value="1"/>
</dbReference>
<dbReference type="InterPro" id="IPR042230">
    <property type="entry name" value="CusF_sf"/>
</dbReference>
<evidence type="ECO:0000313" key="2">
    <source>
        <dbReference type="EMBL" id="MBL0390652.1"/>
    </source>
</evidence>
<organism evidence="2 3">
    <name type="scientific">Ramlibacter monticola</name>
    <dbReference type="NCBI Taxonomy" id="1926872"/>
    <lineage>
        <taxon>Bacteria</taxon>
        <taxon>Pseudomonadati</taxon>
        <taxon>Pseudomonadota</taxon>
        <taxon>Betaproteobacteria</taxon>
        <taxon>Burkholderiales</taxon>
        <taxon>Comamonadaceae</taxon>
        <taxon>Ramlibacter</taxon>
    </lineage>
</organism>
<protein>
    <submittedName>
        <fullName evidence="2">Copper-binding protein</fullName>
    </submittedName>
</protein>
<accession>A0A936YZB2</accession>
<reference evidence="2 3" key="1">
    <citation type="journal article" date="2017" name="Int. J. Syst. Evol. Microbiol.">
        <title>Ramlibacter monticola sp. nov., isolated from forest soil.</title>
        <authorList>
            <person name="Chaudhary D.K."/>
            <person name="Kim J."/>
        </authorList>
    </citation>
    <scope>NUCLEOTIDE SEQUENCE [LARGE SCALE GENOMIC DNA]</scope>
    <source>
        <strain evidence="2 3">KACC 19175</strain>
    </source>
</reference>
<keyword evidence="1" id="KW-0732">Signal</keyword>
<keyword evidence="3" id="KW-1185">Reference proteome</keyword>
<dbReference type="EMBL" id="JAEQNE010000001">
    <property type="protein sequence ID" value="MBL0390652.1"/>
    <property type="molecule type" value="Genomic_DNA"/>
</dbReference>
<sequence length="106" mass="11216">MSKRIHYVLAAALSLGALSGAWAAGEPAKQAATAMTAGEVKKVDAAKGQVTLKHERIENLDMGAMTMVFRATKPEQLKGLKAGDKVRFHAESDKGAMVVTHIEAAK</sequence>